<proteinExistence type="predicted"/>
<keyword evidence="3" id="KW-1185">Reference proteome</keyword>
<dbReference type="EMBL" id="SRJD01000007">
    <property type="protein sequence ID" value="TGA98517.1"/>
    <property type="molecule type" value="Genomic_DNA"/>
</dbReference>
<evidence type="ECO:0000313" key="2">
    <source>
        <dbReference type="EMBL" id="TGA98517.1"/>
    </source>
</evidence>
<dbReference type="RefSeq" id="WP_135348327.1">
    <property type="nucleotide sequence ID" value="NZ_SRJD01000007.1"/>
</dbReference>
<feature type="domain" description="Mannosyl-glycoprotein endo-beta-N-acetylglucosamidase-like" evidence="1">
    <location>
        <begin position="453"/>
        <end position="611"/>
    </location>
</feature>
<dbReference type="OrthoDB" id="9816557at2"/>
<name>A0A4Z0GQW0_9BACL</name>
<dbReference type="SMART" id="SM00047">
    <property type="entry name" value="LYZ2"/>
    <property type="match status" value="1"/>
</dbReference>
<comment type="caution">
    <text evidence="2">The sequence shown here is derived from an EMBL/GenBank/DDBJ whole genome shotgun (WGS) entry which is preliminary data.</text>
</comment>
<dbReference type="AlphaFoldDB" id="A0A4Z0GQW0"/>
<dbReference type="Gene3D" id="2.30.30.40">
    <property type="entry name" value="SH3 Domains"/>
    <property type="match status" value="1"/>
</dbReference>
<protein>
    <recommendedName>
        <fullName evidence="1">Mannosyl-glycoprotein endo-beta-N-acetylglucosamidase-like domain-containing protein</fullName>
    </recommendedName>
</protein>
<dbReference type="Pfam" id="PF01832">
    <property type="entry name" value="Glucosaminidase"/>
    <property type="match status" value="1"/>
</dbReference>
<dbReference type="InterPro" id="IPR003646">
    <property type="entry name" value="SH3-like_bac-type"/>
</dbReference>
<dbReference type="Gene3D" id="1.10.530.10">
    <property type="match status" value="1"/>
</dbReference>
<gene>
    <name evidence="2" type="ORF">E4665_08340</name>
</gene>
<dbReference type="Pfam" id="PF08239">
    <property type="entry name" value="SH3_3"/>
    <property type="match status" value="1"/>
</dbReference>
<dbReference type="Proteomes" id="UP000298347">
    <property type="component" value="Unassembled WGS sequence"/>
</dbReference>
<reference evidence="2 3" key="1">
    <citation type="journal article" date="2015" name="Int. J. Syst. Evol. Microbiol.">
        <title>Sporolactobacillus shoreae sp. nov. and Sporolactobacillus spathodeae sp. nov., two spore-forming lactic acid bacteria isolated from tree barks in Thailand.</title>
        <authorList>
            <person name="Thamacharoensuk T."/>
            <person name="Kitahara M."/>
            <person name="Ohkuma M."/>
            <person name="Thongchul N."/>
            <person name="Tanasupawat S."/>
        </authorList>
    </citation>
    <scope>NUCLEOTIDE SEQUENCE [LARGE SCALE GENOMIC DNA]</scope>
    <source>
        <strain evidence="2 3">BK92</strain>
    </source>
</reference>
<sequence length="621" mass="67520">MRRDSTNLKKIMIVAVVLLLIWNFEGFSNSPWAQAQGYSGPRLYSSQVLVTNSYGRSDTVYVNQLKKGDVVRLYNSKGQWLGTRTSTGYSMTFYIKQLGANSGKVALTLAYPRKKAGSKTYFSYYSENSAPLKTSQIKVANNRGKADTVSVSGLNRGDIIWLYSADGQLLKTQTSGGSSTTLSIKQLSVSSSKLFLSVAHPYRRASGRTTVYYGSESSIALSPRQISVTNHIGASDEIAVTGLKKGDLVRVYSSKGQQIAAGTSDRSSLILTVPQLGAQAGSVYVTVTEPGYGPSGRTTADYKAEPIQESDQTTTYPYSFSYILNKQLGTFSQTDKAYPKFITAAGLKVSGTKGVVQATPAANDGDLWNVRGGASTSDWVITQVKQGKTVTVVKPVNASWYQIDFATGWVNAAPSDVHYYLDPSNFHPGEPEYFQFLDLSSPTLVSADEINKKILVNRGILTGKASAFIQAAAQQHINEIYLIAHALLETGNGSSNLAKGIRVTTVDGKAVKPMTVYNMYGIGAVDSDPDKGGSEYAYKQRWFTPEAAIIGGAGFIGSSYIDNPTYHQNTLYKMRWNPDRPATHQYASDIGWAVKQTSIISGLYQLLSSYSIRFDVPKYGN</sequence>
<evidence type="ECO:0000259" key="1">
    <source>
        <dbReference type="SMART" id="SM00047"/>
    </source>
</evidence>
<evidence type="ECO:0000313" key="3">
    <source>
        <dbReference type="Proteomes" id="UP000298347"/>
    </source>
</evidence>
<dbReference type="InterPro" id="IPR002901">
    <property type="entry name" value="MGlyc_endo_b_GlcNAc-like_dom"/>
</dbReference>
<dbReference type="GO" id="GO:0004040">
    <property type="term" value="F:amidase activity"/>
    <property type="evidence" value="ECO:0007669"/>
    <property type="project" value="InterPro"/>
</dbReference>
<organism evidence="2 3">
    <name type="scientific">Sporolactobacillus shoreae</name>
    <dbReference type="NCBI Taxonomy" id="1465501"/>
    <lineage>
        <taxon>Bacteria</taxon>
        <taxon>Bacillati</taxon>
        <taxon>Bacillota</taxon>
        <taxon>Bacilli</taxon>
        <taxon>Bacillales</taxon>
        <taxon>Sporolactobacillaceae</taxon>
        <taxon>Sporolactobacillus</taxon>
    </lineage>
</organism>
<accession>A0A4Z0GQW0</accession>